<feature type="region of interest" description="Disordered" evidence="1">
    <location>
        <begin position="512"/>
        <end position="569"/>
    </location>
</feature>
<evidence type="ECO:0000256" key="1">
    <source>
        <dbReference type="SAM" id="MobiDB-lite"/>
    </source>
</evidence>
<keyword evidence="2" id="KW-0472">Membrane</keyword>
<evidence type="ECO:0000313" key="3">
    <source>
        <dbReference type="EMBL" id="KAF9532065.1"/>
    </source>
</evidence>
<feature type="transmembrane region" description="Helical" evidence="2">
    <location>
        <begin position="54"/>
        <end position="75"/>
    </location>
</feature>
<evidence type="ECO:0000256" key="2">
    <source>
        <dbReference type="SAM" id="Phobius"/>
    </source>
</evidence>
<keyword evidence="2" id="KW-0812">Transmembrane</keyword>
<feature type="region of interest" description="Disordered" evidence="1">
    <location>
        <begin position="411"/>
        <end position="431"/>
    </location>
</feature>
<protein>
    <submittedName>
        <fullName evidence="3">Uncharacterized protein</fullName>
    </submittedName>
</protein>
<proteinExistence type="predicted"/>
<feature type="transmembrane region" description="Helical" evidence="2">
    <location>
        <begin position="147"/>
        <end position="169"/>
    </location>
</feature>
<feature type="transmembrane region" description="Helical" evidence="2">
    <location>
        <begin position="221"/>
        <end position="245"/>
    </location>
</feature>
<gene>
    <name evidence="3" type="ORF">CPB83DRAFT_56342</name>
</gene>
<comment type="caution">
    <text evidence="3">The sequence shown here is derived from an EMBL/GenBank/DDBJ whole genome shotgun (WGS) entry which is preliminary data.</text>
</comment>
<reference evidence="3" key="1">
    <citation type="submission" date="2020-11" db="EMBL/GenBank/DDBJ databases">
        <authorList>
            <consortium name="DOE Joint Genome Institute"/>
            <person name="Ahrendt S."/>
            <person name="Riley R."/>
            <person name="Andreopoulos W."/>
            <person name="Labutti K."/>
            <person name="Pangilinan J."/>
            <person name="Ruiz-Duenas F.J."/>
            <person name="Barrasa J.M."/>
            <person name="Sanchez-Garcia M."/>
            <person name="Camarero S."/>
            <person name="Miyauchi S."/>
            <person name="Serrano A."/>
            <person name="Linde D."/>
            <person name="Babiker R."/>
            <person name="Drula E."/>
            <person name="Ayuso-Fernandez I."/>
            <person name="Pacheco R."/>
            <person name="Padilla G."/>
            <person name="Ferreira P."/>
            <person name="Barriuso J."/>
            <person name="Kellner H."/>
            <person name="Castanera R."/>
            <person name="Alfaro M."/>
            <person name="Ramirez L."/>
            <person name="Pisabarro A.G."/>
            <person name="Kuo A."/>
            <person name="Tritt A."/>
            <person name="Lipzen A."/>
            <person name="He G."/>
            <person name="Yan M."/>
            <person name="Ng V."/>
            <person name="Cullen D."/>
            <person name="Martin F."/>
            <person name="Rosso M.-N."/>
            <person name="Henrissat B."/>
            <person name="Hibbett D."/>
            <person name="Martinez A.T."/>
            <person name="Grigoriev I.V."/>
        </authorList>
    </citation>
    <scope>NUCLEOTIDE SEQUENCE</scope>
    <source>
        <strain evidence="3">CBS 506.95</strain>
    </source>
</reference>
<dbReference type="Proteomes" id="UP000807306">
    <property type="component" value="Unassembled WGS sequence"/>
</dbReference>
<feature type="transmembrane region" description="Helical" evidence="2">
    <location>
        <begin position="95"/>
        <end position="114"/>
    </location>
</feature>
<feature type="transmembrane region" description="Helical" evidence="2">
    <location>
        <begin position="189"/>
        <end position="209"/>
    </location>
</feature>
<name>A0A9P6EMX1_9AGAR</name>
<keyword evidence="4" id="KW-1185">Reference proteome</keyword>
<sequence length="774" mass="83265">MTFSNTLRTSSISLSSDAAVEAILADIPLFCEGIMGIGVFTFLVVAKQVKWPSAFLYASSFLTFAAATLDLSQILVHGPGKVSNDGTLQSLTGFIISREIFLSLSILALNLYYWRLVALCPRPECSNTRILSFSNTPRPHSASWNRWGTLGVVLKWFTLAALLSVPLLETLWRLLPDQRRYSSFYVADAVIQTTIISILILKCGLNIYLSPSAEYWKASRMYIAPVAALSFGVGLAIGNLVVFAFTETTLGRLLRAVEVYILFLNNLNTTFMFAIDAAQPLIAEVSHEISPWDPEKSASHFRAVVSPNYDDRSVPSVIEIGATPGYQARAIPLRSKTPSWMSMSTNQSMSRRVEADVQSKASEVVTGTPQLVQQNGPLQSGTPVIVRNPIGIFGAPPRTPEPIIERPFTTTSYYSSEPSSPKRRAASPPISASPIDIATAYGVSPPRSPERSLAVIYAEAQALSPFDSQPGSQQGSITSFDELVRQQNELDKSIAALRLLSTQSMVTSVVVTPDEEQPGGESSSYPSKKSVLTNSFSTSKGDGSPSRSEFSLSIFPEPPLVKSEDTSREIPTAPPVLRRKAFTDSIPPPLQIVPESATVSSATLSQLNTGNERFNSAGTQYDVTSFIGDLSGAPASSVLMQRTSQGELIPYSAEPVSTTAATIGSAVTLRPMILASAIYSANAEPSGQAPEALPSAGADSPLPLRPLLLGRPMGSVAPLPLPGRMVPLAQRRERGGTIASATRRPYIGTPRLNEDSDSAPDAFERPRPPPLIIK</sequence>
<keyword evidence="2" id="KW-1133">Transmembrane helix</keyword>
<dbReference type="AlphaFoldDB" id="A0A9P6EMX1"/>
<feature type="transmembrane region" description="Helical" evidence="2">
    <location>
        <begin position="23"/>
        <end position="45"/>
    </location>
</feature>
<dbReference type="EMBL" id="MU157833">
    <property type="protein sequence ID" value="KAF9532065.1"/>
    <property type="molecule type" value="Genomic_DNA"/>
</dbReference>
<organism evidence="3 4">
    <name type="scientific">Crepidotus variabilis</name>
    <dbReference type="NCBI Taxonomy" id="179855"/>
    <lineage>
        <taxon>Eukaryota</taxon>
        <taxon>Fungi</taxon>
        <taxon>Dikarya</taxon>
        <taxon>Basidiomycota</taxon>
        <taxon>Agaricomycotina</taxon>
        <taxon>Agaricomycetes</taxon>
        <taxon>Agaricomycetidae</taxon>
        <taxon>Agaricales</taxon>
        <taxon>Agaricineae</taxon>
        <taxon>Crepidotaceae</taxon>
        <taxon>Crepidotus</taxon>
    </lineage>
</organism>
<feature type="region of interest" description="Disordered" evidence="1">
    <location>
        <begin position="730"/>
        <end position="774"/>
    </location>
</feature>
<evidence type="ECO:0000313" key="4">
    <source>
        <dbReference type="Proteomes" id="UP000807306"/>
    </source>
</evidence>
<accession>A0A9P6EMX1</accession>
<feature type="compositionally biased region" description="Polar residues" evidence="1">
    <location>
        <begin position="520"/>
        <end position="551"/>
    </location>
</feature>
<dbReference type="OrthoDB" id="2564696at2759"/>